<dbReference type="Proteomes" id="UP000218675">
    <property type="component" value="Unassembled WGS sequence"/>
</dbReference>
<protein>
    <submittedName>
        <fullName evidence="1">Uncharacterized protein</fullName>
    </submittedName>
</protein>
<accession>A0ABX4HHQ6</accession>
<reference evidence="1 2" key="1">
    <citation type="submission" date="2017-08" db="EMBL/GenBank/DDBJ databases">
        <title>Halomonas binhaiensis sp. nov., isolated from saline alkaline soil.</title>
        <authorList>
            <person name="Wang D."/>
            <person name="Zhang G."/>
        </authorList>
    </citation>
    <scope>NUCLEOTIDE SEQUENCE [LARGE SCALE GENOMIC DNA]</scope>
    <source>
        <strain evidence="1 2">WN018</strain>
    </source>
</reference>
<dbReference type="EMBL" id="NSKA01000003">
    <property type="protein sequence ID" value="PAU71996.1"/>
    <property type="molecule type" value="Genomic_DNA"/>
</dbReference>
<proteinExistence type="predicted"/>
<organism evidence="1 2">
    <name type="scientific">Vreelandella alkaliphila</name>
    <dbReference type="NCBI Taxonomy" id="272774"/>
    <lineage>
        <taxon>Bacteria</taxon>
        <taxon>Pseudomonadati</taxon>
        <taxon>Pseudomonadota</taxon>
        <taxon>Gammaproteobacteria</taxon>
        <taxon>Oceanospirillales</taxon>
        <taxon>Halomonadaceae</taxon>
        <taxon>Vreelandella</taxon>
    </lineage>
</organism>
<gene>
    <name evidence="1" type="ORF">CK497_09450</name>
</gene>
<comment type="caution">
    <text evidence="1">The sequence shown here is derived from an EMBL/GenBank/DDBJ whole genome shotgun (WGS) entry which is preliminary data.</text>
</comment>
<evidence type="ECO:0000313" key="2">
    <source>
        <dbReference type="Proteomes" id="UP000218675"/>
    </source>
</evidence>
<keyword evidence="2" id="KW-1185">Reference proteome</keyword>
<evidence type="ECO:0000313" key="1">
    <source>
        <dbReference type="EMBL" id="PAU71996.1"/>
    </source>
</evidence>
<name>A0ABX4HHQ6_9GAMM</name>
<sequence length="93" mass="9864">MGPPGTLLLLPRFYASVIGVMRNPNVTRTADLTSDQHTICAGLSSVMTYEARTMPPPKNVASYAQPALIATMLNCHVIDLFSLGGQHASCSSS</sequence>